<dbReference type="GO" id="GO:0016743">
    <property type="term" value="F:carboxyl- or carbamoyltransferase activity"/>
    <property type="evidence" value="ECO:0007669"/>
    <property type="project" value="UniProtKB-UniRule"/>
</dbReference>
<dbReference type="GO" id="GO:0006633">
    <property type="term" value="P:fatty acid biosynthetic process"/>
    <property type="evidence" value="ECO:0007669"/>
    <property type="project" value="UniProtKB-KW"/>
</dbReference>
<dbReference type="InterPro" id="IPR000438">
    <property type="entry name" value="Acetyl_CoA_COase_Trfase_b_su"/>
</dbReference>
<evidence type="ECO:0000256" key="11">
    <source>
        <dbReference type="ARBA" id="ARBA00023160"/>
    </source>
</evidence>
<comment type="cofactor">
    <cofactor evidence="13">
        <name>Zn(2+)</name>
        <dbReference type="ChEBI" id="CHEBI:29105"/>
    </cofactor>
    <text evidence="13">Binds 1 zinc ion per subunit.</text>
</comment>
<dbReference type="EC" id="2.1.3.15" evidence="13"/>
<evidence type="ECO:0000256" key="9">
    <source>
        <dbReference type="ARBA" id="ARBA00022840"/>
    </source>
</evidence>
<reference evidence="15 16" key="1">
    <citation type="submission" date="2016-10" db="EMBL/GenBank/DDBJ databases">
        <authorList>
            <person name="de Groot N.N."/>
        </authorList>
    </citation>
    <scope>NUCLEOTIDE SEQUENCE [LARGE SCALE GENOMIC DNA]</scope>
    <source>
        <strain evidence="15 16">DSM 45514</strain>
    </source>
</reference>
<evidence type="ECO:0000256" key="6">
    <source>
        <dbReference type="ARBA" id="ARBA00022771"/>
    </source>
</evidence>
<proteinExistence type="inferred from homology"/>
<dbReference type="Proteomes" id="UP000199387">
    <property type="component" value="Unassembled WGS sequence"/>
</dbReference>
<feature type="zinc finger region" description="C4-type" evidence="13">
    <location>
        <begin position="78"/>
        <end position="100"/>
    </location>
</feature>
<evidence type="ECO:0000256" key="13">
    <source>
        <dbReference type="HAMAP-Rule" id="MF_01395"/>
    </source>
</evidence>
<dbReference type="Pfam" id="PF17848">
    <property type="entry name" value="Zn_ribbon_ACC"/>
    <property type="match status" value="1"/>
</dbReference>
<feature type="binding site" evidence="13">
    <location>
        <position position="78"/>
    </location>
    <ligand>
        <name>Zn(2+)</name>
        <dbReference type="ChEBI" id="CHEBI:29105"/>
    </ligand>
</feature>
<comment type="catalytic activity">
    <reaction evidence="13">
        <text>N(6)-carboxybiotinyl-L-lysyl-[protein] + acetyl-CoA = N(6)-biotinyl-L-lysyl-[protein] + malonyl-CoA</text>
        <dbReference type="Rhea" id="RHEA:54728"/>
        <dbReference type="Rhea" id="RHEA-COMP:10505"/>
        <dbReference type="Rhea" id="RHEA-COMP:10506"/>
        <dbReference type="ChEBI" id="CHEBI:57288"/>
        <dbReference type="ChEBI" id="CHEBI:57384"/>
        <dbReference type="ChEBI" id="CHEBI:83144"/>
        <dbReference type="ChEBI" id="CHEBI:83145"/>
        <dbReference type="EC" id="2.1.3.15"/>
    </reaction>
</comment>
<dbReference type="PANTHER" id="PTHR42995:SF5">
    <property type="entry name" value="ACETYL-COENZYME A CARBOXYLASE CARBOXYL TRANSFERASE SUBUNIT BETA, CHLOROPLASTIC"/>
    <property type="match status" value="1"/>
</dbReference>
<keyword evidence="6 13" id="KW-0863">Zinc-finger</keyword>
<evidence type="ECO:0000256" key="10">
    <source>
        <dbReference type="ARBA" id="ARBA00023098"/>
    </source>
</evidence>
<dbReference type="InterPro" id="IPR011762">
    <property type="entry name" value="COA_CT_N"/>
</dbReference>
<dbReference type="InterPro" id="IPR041010">
    <property type="entry name" value="Znf-ACC"/>
</dbReference>
<keyword evidence="7 13" id="KW-0276">Fatty acid metabolism</keyword>
<organism evidence="15 16">
    <name type="scientific">Melghirimyces thermohalophilus</name>
    <dbReference type="NCBI Taxonomy" id="1236220"/>
    <lineage>
        <taxon>Bacteria</taxon>
        <taxon>Bacillati</taxon>
        <taxon>Bacillota</taxon>
        <taxon>Bacilli</taxon>
        <taxon>Bacillales</taxon>
        <taxon>Thermoactinomycetaceae</taxon>
        <taxon>Melghirimyces</taxon>
    </lineage>
</organism>
<comment type="subcellular location">
    <subcellularLocation>
        <location evidence="1 13">Cytoplasm</location>
    </subcellularLocation>
</comment>
<dbReference type="UniPathway" id="UPA00655">
    <property type="reaction ID" value="UER00711"/>
</dbReference>
<dbReference type="InterPro" id="IPR034733">
    <property type="entry name" value="AcCoA_carboxyl_beta"/>
</dbReference>
<dbReference type="InterPro" id="IPR029045">
    <property type="entry name" value="ClpP/crotonase-like_dom_sf"/>
</dbReference>
<comment type="similarity">
    <text evidence="13">Belongs to the AccD/PCCB family.</text>
</comment>
<evidence type="ECO:0000259" key="14">
    <source>
        <dbReference type="PROSITE" id="PS50980"/>
    </source>
</evidence>
<dbReference type="PANTHER" id="PTHR42995">
    <property type="entry name" value="ACETYL-COENZYME A CARBOXYLASE CARBOXYL TRANSFERASE SUBUNIT BETA, CHLOROPLASTIC"/>
    <property type="match status" value="1"/>
</dbReference>
<feature type="binding site" evidence="13">
    <location>
        <position position="97"/>
    </location>
    <ligand>
        <name>Zn(2+)</name>
        <dbReference type="ChEBI" id="CHEBI:29105"/>
    </ligand>
</feature>
<dbReference type="GO" id="GO:2001295">
    <property type="term" value="P:malonyl-CoA biosynthetic process"/>
    <property type="evidence" value="ECO:0007669"/>
    <property type="project" value="UniProtKB-UniRule"/>
</dbReference>
<dbReference type="GO" id="GO:0005524">
    <property type="term" value="F:ATP binding"/>
    <property type="evidence" value="ECO:0007669"/>
    <property type="project" value="UniProtKB-KW"/>
</dbReference>
<keyword evidence="5 13" id="KW-0547">Nucleotide-binding</keyword>
<comment type="pathway">
    <text evidence="13">Lipid metabolism; malonyl-CoA biosynthesis; malonyl-CoA from acetyl-CoA: step 1/1.</text>
</comment>
<dbReference type="GO" id="GO:0008270">
    <property type="term" value="F:zinc ion binding"/>
    <property type="evidence" value="ECO:0007669"/>
    <property type="project" value="UniProtKB-UniRule"/>
</dbReference>
<dbReference type="Pfam" id="PF01039">
    <property type="entry name" value="Carboxyl_trans"/>
    <property type="match status" value="1"/>
</dbReference>
<comment type="subunit">
    <text evidence="13">Acetyl-CoA carboxylase is a heterohexamer composed of biotin carboxyl carrier protein (AccB), biotin carboxylase (AccC) and two subunits each of ACCase subunit alpha (AccA) and ACCase subunit beta (AccD).</text>
</comment>
<keyword evidence="3 13" id="KW-0808">Transferase</keyword>
<evidence type="ECO:0000256" key="8">
    <source>
        <dbReference type="ARBA" id="ARBA00022833"/>
    </source>
</evidence>
<evidence type="ECO:0000313" key="15">
    <source>
        <dbReference type="EMBL" id="SDC56233.1"/>
    </source>
</evidence>
<keyword evidence="4 13" id="KW-0479">Metal-binding</keyword>
<keyword evidence="10 13" id="KW-0443">Lipid metabolism</keyword>
<keyword evidence="8 13" id="KW-0862">Zinc</keyword>
<keyword evidence="11 13" id="KW-0275">Fatty acid biosynthesis</keyword>
<dbReference type="AlphaFoldDB" id="A0A1G6ML15"/>
<protein>
    <recommendedName>
        <fullName evidence="13">Acetyl-coenzyme A carboxylase carboxyl transferase subunit beta</fullName>
        <shortName evidence="13">ACCase subunit beta</shortName>
        <shortName evidence="13">Acetyl-CoA carboxylase carboxyltransferase subunit beta</shortName>
        <ecNumber evidence="13">2.1.3.15</ecNumber>
    </recommendedName>
</protein>
<keyword evidence="9 13" id="KW-0067">ATP-binding</keyword>
<dbReference type="Gene3D" id="3.90.226.10">
    <property type="entry name" value="2-enoyl-CoA Hydratase, Chain A, domain 1"/>
    <property type="match status" value="1"/>
</dbReference>
<evidence type="ECO:0000256" key="3">
    <source>
        <dbReference type="ARBA" id="ARBA00022679"/>
    </source>
</evidence>
<dbReference type="SUPFAM" id="SSF52096">
    <property type="entry name" value="ClpP/crotonase"/>
    <property type="match status" value="1"/>
</dbReference>
<name>A0A1G6ML15_9BACL</name>
<keyword evidence="13" id="KW-0963">Cytoplasm</keyword>
<keyword evidence="2 13" id="KW-0444">Lipid biosynthesis</keyword>
<dbReference type="GO" id="GO:0003989">
    <property type="term" value="F:acetyl-CoA carboxylase activity"/>
    <property type="evidence" value="ECO:0007669"/>
    <property type="project" value="InterPro"/>
</dbReference>
<dbReference type="PROSITE" id="PS50980">
    <property type="entry name" value="COA_CT_NTER"/>
    <property type="match status" value="1"/>
</dbReference>
<evidence type="ECO:0000256" key="7">
    <source>
        <dbReference type="ARBA" id="ARBA00022832"/>
    </source>
</evidence>
<gene>
    <name evidence="13" type="primary">accD</name>
    <name evidence="15" type="ORF">SAMN04488112_11039</name>
</gene>
<dbReference type="STRING" id="1236220.SAMN04488112_11039"/>
<dbReference type="PRINTS" id="PR01070">
    <property type="entry name" value="ACCCTRFRASEB"/>
</dbReference>
<keyword evidence="16" id="KW-1185">Reference proteome</keyword>
<accession>A0A1G6ML15</accession>
<feature type="binding site" evidence="13">
    <location>
        <position position="81"/>
    </location>
    <ligand>
        <name>Zn(2+)</name>
        <dbReference type="ChEBI" id="CHEBI:29105"/>
    </ligand>
</feature>
<dbReference type="EMBL" id="FMZA01000010">
    <property type="protein sequence ID" value="SDC56233.1"/>
    <property type="molecule type" value="Genomic_DNA"/>
</dbReference>
<sequence>MLLGHPVCYDVFRQAEHRGIRLHDKRFCTAGAGGREKFQVQMRGVTVLKDLFRKQKKYATIPSEQAKREIPEGIVLKCPRCGNIGFAKELEKNLKVCKNCGYHFTLSAPERIRLTVDEGNFFEFDSDLISEDPLSFPHYKEKLEADRKKTEQNEAVVTGEGTIGGFPVIVGVMDSRFRMGSMGSVVGEKIARAADRAAVKGYPFVLFSASGGARMQEGVLSLMQMAKTSAALERLHEKRLLFVSVLTDPTTGGVSASFSSLGDINIAEPGALIGFAGRRVIEQTVRQELPEDFQTAEFLLKHGQLDQVVHRRNMRETLIRILDFHSGGDGYGDHQRNPSL</sequence>
<evidence type="ECO:0000256" key="1">
    <source>
        <dbReference type="ARBA" id="ARBA00004496"/>
    </source>
</evidence>
<feature type="binding site" evidence="13">
    <location>
        <position position="100"/>
    </location>
    <ligand>
        <name>Zn(2+)</name>
        <dbReference type="ChEBI" id="CHEBI:29105"/>
    </ligand>
</feature>
<comment type="function">
    <text evidence="12 13">Component of the acetyl coenzyme A carboxylase (ACC) complex. Biotin carboxylase (BC) catalyzes the carboxylation of biotin on its carrier protein (BCCP) and then the CO(2) group is transferred by the transcarboxylase to acetyl-CoA to form malonyl-CoA.</text>
</comment>
<evidence type="ECO:0000256" key="12">
    <source>
        <dbReference type="ARBA" id="ARBA00025280"/>
    </source>
</evidence>
<evidence type="ECO:0000313" key="16">
    <source>
        <dbReference type="Proteomes" id="UP000199387"/>
    </source>
</evidence>
<dbReference type="HAMAP" id="MF_01395">
    <property type="entry name" value="AcetylCoA_CT_beta"/>
    <property type="match status" value="1"/>
</dbReference>
<dbReference type="NCBIfam" id="TIGR00515">
    <property type="entry name" value="accD"/>
    <property type="match status" value="1"/>
</dbReference>
<feature type="domain" description="CoA carboxyltransferase N-terminal" evidence="14">
    <location>
        <begin position="74"/>
        <end position="340"/>
    </location>
</feature>
<dbReference type="GO" id="GO:0009317">
    <property type="term" value="C:acetyl-CoA carboxylase complex"/>
    <property type="evidence" value="ECO:0007669"/>
    <property type="project" value="InterPro"/>
</dbReference>
<evidence type="ECO:0000256" key="4">
    <source>
        <dbReference type="ARBA" id="ARBA00022723"/>
    </source>
</evidence>
<evidence type="ECO:0000256" key="5">
    <source>
        <dbReference type="ARBA" id="ARBA00022741"/>
    </source>
</evidence>
<evidence type="ECO:0000256" key="2">
    <source>
        <dbReference type="ARBA" id="ARBA00022516"/>
    </source>
</evidence>